<dbReference type="EC" id="6.3.2.8" evidence="3"/>
<gene>
    <name evidence="12" type="ORF">SELMODRAFT_402370</name>
</gene>
<sequence>MAWRMPRALLPEPLRSPSQRRLGFPCAASAEGSRWVHFVGIGGTGLSPLALLALKQGWKVSGSDATWSNKLRSLEEAGAIVHAGHDERWLRDSGIFPDAVVVSSAIPAENEEVVAARRRGLRVIKRTEWLGEITEDYELIAVAGTHGKSTTTAMLAVVLQSFSDDITAIVGADVPQLAGGNMAYGKGGRFVLEADEYDGCFLGVSPSLAIVTSVEWEHVDMFPDEASVREMFKHFISRIKPDGCLIICGDRLLGNSHMAFTNKMIGEQSCLCQTSWAVYRNRPMARVSLKLPGTYNVLNSLAVLAAVSLLAFKGKGSCDESGQLKAMAVAAQAASSALQSFQGLRRRFEYVGTVRRCDIYDDYAHHPTEVRAVLQAARQRFDKQPIWVVFQPHTHSRIAKLLQDFAPAFSGANRIFSARENNVWKLSGADLVSVITGPPAMFIPTLDEVIERLSWELTALEENEVNKGGNIVLLTLGAGDVTIVGPKLLDALASSRERD</sequence>
<dbReference type="SUPFAM" id="SSF53623">
    <property type="entry name" value="MurD-like peptide ligases, catalytic domain"/>
    <property type="match status" value="1"/>
</dbReference>
<dbReference type="PANTHER" id="PTHR43445:SF3">
    <property type="entry name" value="UDP-N-ACETYLMURAMATE--L-ALANINE LIGASE"/>
    <property type="match status" value="1"/>
</dbReference>
<comment type="catalytic activity">
    <reaction evidence="8">
        <text>UDP-N-acetyl-alpha-D-muramate + L-alanine + ATP = UDP-N-acetyl-alpha-D-muramoyl-L-alanine + ADP + phosphate + H(+)</text>
        <dbReference type="Rhea" id="RHEA:23372"/>
        <dbReference type="ChEBI" id="CHEBI:15378"/>
        <dbReference type="ChEBI" id="CHEBI:30616"/>
        <dbReference type="ChEBI" id="CHEBI:43474"/>
        <dbReference type="ChEBI" id="CHEBI:57972"/>
        <dbReference type="ChEBI" id="CHEBI:70757"/>
        <dbReference type="ChEBI" id="CHEBI:83898"/>
        <dbReference type="ChEBI" id="CHEBI:456216"/>
        <dbReference type="EC" id="6.3.2.8"/>
    </reaction>
</comment>
<dbReference type="AlphaFoldDB" id="D8QQE9"/>
<feature type="domain" description="Mur ligase N-terminal catalytic" evidence="9">
    <location>
        <begin position="36"/>
        <end position="137"/>
    </location>
</feature>
<evidence type="ECO:0000256" key="6">
    <source>
        <dbReference type="ARBA" id="ARBA00022741"/>
    </source>
</evidence>
<dbReference type="InParanoid" id="D8QQE9"/>
<dbReference type="Pfam" id="PF02875">
    <property type="entry name" value="Mur_ligase_C"/>
    <property type="match status" value="1"/>
</dbReference>
<dbReference type="GO" id="GO:0005737">
    <property type="term" value="C:cytoplasm"/>
    <property type="evidence" value="ECO:0007669"/>
    <property type="project" value="UniProtKB-SubCell"/>
</dbReference>
<evidence type="ECO:0000313" key="13">
    <source>
        <dbReference type="Proteomes" id="UP000001514"/>
    </source>
</evidence>
<dbReference type="Proteomes" id="UP000001514">
    <property type="component" value="Unassembled WGS sequence"/>
</dbReference>
<accession>D8QQE9</accession>
<dbReference type="InterPro" id="IPR004101">
    <property type="entry name" value="Mur_ligase_C"/>
</dbReference>
<dbReference type="InterPro" id="IPR050061">
    <property type="entry name" value="MurCDEF_pg_biosynth"/>
</dbReference>
<dbReference type="KEGG" id="smo:SELMODRAFT_402370"/>
<dbReference type="InterPro" id="IPR000713">
    <property type="entry name" value="Mur_ligase_N"/>
</dbReference>
<dbReference type="HOGENOM" id="CLU_028104_2_1_1"/>
<comment type="subcellular location">
    <subcellularLocation>
        <location evidence="1">Cytoplasm</location>
    </subcellularLocation>
</comment>
<dbReference type="Gene3D" id="3.40.50.720">
    <property type="entry name" value="NAD(P)-binding Rossmann-like Domain"/>
    <property type="match status" value="1"/>
</dbReference>
<feature type="domain" description="Mur ligase C-terminal" evidence="10">
    <location>
        <begin position="346"/>
        <end position="454"/>
    </location>
</feature>
<keyword evidence="6" id="KW-0547">Nucleotide-binding</keyword>
<comment type="pathway">
    <text evidence="2">Cell wall biogenesis; peptidoglycan biosynthesis.</text>
</comment>
<keyword evidence="5" id="KW-0436">Ligase</keyword>
<evidence type="ECO:0000256" key="5">
    <source>
        <dbReference type="ARBA" id="ARBA00022598"/>
    </source>
</evidence>
<organism evidence="13">
    <name type="scientific">Selaginella moellendorffii</name>
    <name type="common">Spikemoss</name>
    <dbReference type="NCBI Taxonomy" id="88036"/>
    <lineage>
        <taxon>Eukaryota</taxon>
        <taxon>Viridiplantae</taxon>
        <taxon>Streptophyta</taxon>
        <taxon>Embryophyta</taxon>
        <taxon>Tracheophyta</taxon>
        <taxon>Lycopodiopsida</taxon>
        <taxon>Selaginellales</taxon>
        <taxon>Selaginellaceae</taxon>
        <taxon>Selaginella</taxon>
    </lineage>
</organism>
<dbReference type="GO" id="GO:0005524">
    <property type="term" value="F:ATP binding"/>
    <property type="evidence" value="ECO:0007669"/>
    <property type="project" value="UniProtKB-KW"/>
</dbReference>
<name>D8QQE9_SELML</name>
<keyword evidence="7" id="KW-0067">ATP-binding</keyword>
<evidence type="ECO:0000256" key="1">
    <source>
        <dbReference type="ARBA" id="ARBA00004496"/>
    </source>
</evidence>
<dbReference type="eggNOG" id="ENOG502QPWX">
    <property type="taxonomic scope" value="Eukaryota"/>
</dbReference>
<proteinExistence type="predicted"/>
<keyword evidence="13" id="KW-1185">Reference proteome</keyword>
<dbReference type="InterPro" id="IPR036615">
    <property type="entry name" value="Mur_ligase_C_dom_sf"/>
</dbReference>
<evidence type="ECO:0000256" key="4">
    <source>
        <dbReference type="ARBA" id="ARBA00022490"/>
    </source>
</evidence>
<dbReference type="STRING" id="88036.D8QQE9"/>
<evidence type="ECO:0000256" key="3">
    <source>
        <dbReference type="ARBA" id="ARBA00012211"/>
    </source>
</evidence>
<feature type="domain" description="Mur ligase central" evidence="11">
    <location>
        <begin position="142"/>
        <end position="307"/>
    </location>
</feature>
<evidence type="ECO:0000259" key="9">
    <source>
        <dbReference type="Pfam" id="PF01225"/>
    </source>
</evidence>
<dbReference type="OMA" id="SGIAWDH"/>
<protein>
    <recommendedName>
        <fullName evidence="3">UDP-N-acetylmuramate--L-alanine ligase</fullName>
        <ecNumber evidence="3">6.3.2.8</ecNumber>
    </recommendedName>
</protein>
<reference evidence="12 13" key="1">
    <citation type="journal article" date="2011" name="Science">
        <title>The Selaginella genome identifies genetic changes associated with the evolution of vascular plants.</title>
        <authorList>
            <person name="Banks J.A."/>
            <person name="Nishiyama T."/>
            <person name="Hasebe M."/>
            <person name="Bowman J.L."/>
            <person name="Gribskov M."/>
            <person name="dePamphilis C."/>
            <person name="Albert V.A."/>
            <person name="Aono N."/>
            <person name="Aoyama T."/>
            <person name="Ambrose B.A."/>
            <person name="Ashton N.W."/>
            <person name="Axtell M.J."/>
            <person name="Barker E."/>
            <person name="Barker M.S."/>
            <person name="Bennetzen J.L."/>
            <person name="Bonawitz N.D."/>
            <person name="Chapple C."/>
            <person name="Cheng C."/>
            <person name="Correa L.G."/>
            <person name="Dacre M."/>
            <person name="DeBarry J."/>
            <person name="Dreyer I."/>
            <person name="Elias M."/>
            <person name="Engstrom E.M."/>
            <person name="Estelle M."/>
            <person name="Feng L."/>
            <person name="Finet C."/>
            <person name="Floyd S.K."/>
            <person name="Frommer W.B."/>
            <person name="Fujita T."/>
            <person name="Gramzow L."/>
            <person name="Gutensohn M."/>
            <person name="Harholt J."/>
            <person name="Hattori M."/>
            <person name="Heyl A."/>
            <person name="Hirai T."/>
            <person name="Hiwatashi Y."/>
            <person name="Ishikawa M."/>
            <person name="Iwata M."/>
            <person name="Karol K.G."/>
            <person name="Koehler B."/>
            <person name="Kolukisaoglu U."/>
            <person name="Kubo M."/>
            <person name="Kurata T."/>
            <person name="Lalonde S."/>
            <person name="Li K."/>
            <person name="Li Y."/>
            <person name="Litt A."/>
            <person name="Lyons E."/>
            <person name="Manning G."/>
            <person name="Maruyama T."/>
            <person name="Michael T.P."/>
            <person name="Mikami K."/>
            <person name="Miyazaki S."/>
            <person name="Morinaga S."/>
            <person name="Murata T."/>
            <person name="Mueller-Roeber B."/>
            <person name="Nelson D.R."/>
            <person name="Obara M."/>
            <person name="Oguri Y."/>
            <person name="Olmstead R.G."/>
            <person name="Onodera N."/>
            <person name="Petersen B.L."/>
            <person name="Pils B."/>
            <person name="Prigge M."/>
            <person name="Rensing S.A."/>
            <person name="Riano-Pachon D.M."/>
            <person name="Roberts A.W."/>
            <person name="Sato Y."/>
            <person name="Scheller H.V."/>
            <person name="Schulz B."/>
            <person name="Schulz C."/>
            <person name="Shakirov E.V."/>
            <person name="Shibagaki N."/>
            <person name="Shinohara N."/>
            <person name="Shippen D.E."/>
            <person name="Soerensen I."/>
            <person name="Sotooka R."/>
            <person name="Sugimoto N."/>
            <person name="Sugita M."/>
            <person name="Sumikawa N."/>
            <person name="Tanurdzic M."/>
            <person name="Theissen G."/>
            <person name="Ulvskov P."/>
            <person name="Wakazuki S."/>
            <person name="Weng J.K."/>
            <person name="Willats W.W."/>
            <person name="Wipf D."/>
            <person name="Wolf P.G."/>
            <person name="Yang L."/>
            <person name="Zimmer A.D."/>
            <person name="Zhu Q."/>
            <person name="Mitros T."/>
            <person name="Hellsten U."/>
            <person name="Loque D."/>
            <person name="Otillar R."/>
            <person name="Salamov A."/>
            <person name="Schmutz J."/>
            <person name="Shapiro H."/>
            <person name="Lindquist E."/>
            <person name="Lucas S."/>
            <person name="Rokhsar D."/>
            <person name="Grigoriev I.V."/>
        </authorList>
    </citation>
    <scope>NUCLEOTIDE SEQUENCE [LARGE SCALE GENOMIC DNA]</scope>
</reference>
<evidence type="ECO:0000256" key="8">
    <source>
        <dbReference type="ARBA" id="ARBA00047833"/>
    </source>
</evidence>
<evidence type="ECO:0000256" key="7">
    <source>
        <dbReference type="ARBA" id="ARBA00022840"/>
    </source>
</evidence>
<evidence type="ECO:0000259" key="11">
    <source>
        <dbReference type="Pfam" id="PF08245"/>
    </source>
</evidence>
<evidence type="ECO:0000313" key="12">
    <source>
        <dbReference type="EMBL" id="EFJ38448.1"/>
    </source>
</evidence>
<evidence type="ECO:0000256" key="2">
    <source>
        <dbReference type="ARBA" id="ARBA00004752"/>
    </source>
</evidence>
<dbReference type="Pfam" id="PF08245">
    <property type="entry name" value="Mur_ligase_M"/>
    <property type="match status" value="1"/>
</dbReference>
<evidence type="ECO:0000259" key="10">
    <source>
        <dbReference type="Pfam" id="PF02875"/>
    </source>
</evidence>
<dbReference type="GO" id="GO:0008763">
    <property type="term" value="F:UDP-N-acetylmuramate-L-alanine ligase activity"/>
    <property type="evidence" value="ECO:0007669"/>
    <property type="project" value="UniProtKB-EC"/>
</dbReference>
<dbReference type="InterPro" id="IPR013221">
    <property type="entry name" value="Mur_ligase_cen"/>
</dbReference>
<dbReference type="NCBIfam" id="TIGR01082">
    <property type="entry name" value="murC"/>
    <property type="match status" value="1"/>
</dbReference>
<dbReference type="Gene3D" id="3.90.190.20">
    <property type="entry name" value="Mur ligase, C-terminal domain"/>
    <property type="match status" value="1"/>
</dbReference>
<keyword evidence="4" id="KW-0963">Cytoplasm</keyword>
<dbReference type="Pfam" id="PF01225">
    <property type="entry name" value="Mur_ligase"/>
    <property type="match status" value="1"/>
</dbReference>
<dbReference type="Gramene" id="EFJ38448">
    <property type="protein sequence ID" value="EFJ38448"/>
    <property type="gene ID" value="SELMODRAFT_402370"/>
</dbReference>
<dbReference type="Gene3D" id="3.40.1190.10">
    <property type="entry name" value="Mur-like, catalytic domain"/>
    <property type="match status" value="1"/>
</dbReference>
<dbReference type="SUPFAM" id="SSF51984">
    <property type="entry name" value="MurCD N-terminal domain"/>
    <property type="match status" value="1"/>
</dbReference>
<dbReference type="InterPro" id="IPR005758">
    <property type="entry name" value="UDP-N-AcMur_Ala_ligase_MurC"/>
</dbReference>
<dbReference type="EMBL" id="GL377565">
    <property type="protein sequence ID" value="EFJ38448.1"/>
    <property type="molecule type" value="Genomic_DNA"/>
</dbReference>
<dbReference type="SUPFAM" id="SSF53244">
    <property type="entry name" value="MurD-like peptide ligases, peptide-binding domain"/>
    <property type="match status" value="1"/>
</dbReference>
<dbReference type="InterPro" id="IPR036565">
    <property type="entry name" value="Mur-like_cat_sf"/>
</dbReference>
<dbReference type="UniPathway" id="UPA00219"/>
<dbReference type="PANTHER" id="PTHR43445">
    <property type="entry name" value="UDP-N-ACETYLMURAMATE--L-ALANINE LIGASE-RELATED"/>
    <property type="match status" value="1"/>
</dbReference>